<protein>
    <recommendedName>
        <fullName evidence="4">Ser-Thr-rich glycosyl-phosphatidyl-inositol-anchored membrane family-domain-containing protein</fullName>
    </recommendedName>
</protein>
<evidence type="ECO:0000313" key="2">
    <source>
        <dbReference type="EMBL" id="KAG0319209.1"/>
    </source>
</evidence>
<keyword evidence="1" id="KW-0732">Signal</keyword>
<dbReference type="PANTHER" id="PTHR40633:SF1">
    <property type="entry name" value="GPI ANCHORED SERINE-THREONINE RICH PROTEIN (AFU_ORTHOLOGUE AFUA_1G03630)"/>
    <property type="match status" value="1"/>
</dbReference>
<reference evidence="2" key="1">
    <citation type="journal article" date="2020" name="Fungal Divers.">
        <title>Resolving the Mortierellaceae phylogeny through synthesis of multi-gene phylogenetics and phylogenomics.</title>
        <authorList>
            <person name="Vandepol N."/>
            <person name="Liber J."/>
            <person name="Desiro A."/>
            <person name="Na H."/>
            <person name="Kennedy M."/>
            <person name="Barry K."/>
            <person name="Grigoriev I.V."/>
            <person name="Miller A.N."/>
            <person name="O'Donnell K."/>
            <person name="Stajich J.E."/>
            <person name="Bonito G."/>
        </authorList>
    </citation>
    <scope>NUCLEOTIDE SEQUENCE</scope>
    <source>
        <strain evidence="2">REB-010B</strain>
    </source>
</reference>
<dbReference type="PANTHER" id="PTHR40633">
    <property type="entry name" value="MATRIX PROTEIN, PUTATIVE (AFU_ORTHOLOGUE AFUA_8G05410)-RELATED"/>
    <property type="match status" value="1"/>
</dbReference>
<name>A0A9P6RI48_9FUNG</name>
<dbReference type="EMBL" id="JAAAIP010000334">
    <property type="protein sequence ID" value="KAG0319209.1"/>
    <property type="molecule type" value="Genomic_DNA"/>
</dbReference>
<dbReference type="OrthoDB" id="2413528at2759"/>
<evidence type="ECO:0000313" key="3">
    <source>
        <dbReference type="Proteomes" id="UP000738325"/>
    </source>
</evidence>
<comment type="caution">
    <text evidence="2">The sequence shown here is derived from an EMBL/GenBank/DDBJ whole genome shotgun (WGS) entry which is preliminary data.</text>
</comment>
<dbReference type="Proteomes" id="UP000738325">
    <property type="component" value="Unassembled WGS sequence"/>
</dbReference>
<evidence type="ECO:0008006" key="4">
    <source>
        <dbReference type="Google" id="ProtNLM"/>
    </source>
</evidence>
<dbReference type="InterPro" id="IPR052982">
    <property type="entry name" value="SRP1/TIP1-like"/>
</dbReference>
<keyword evidence="3" id="KW-1185">Reference proteome</keyword>
<dbReference type="PROSITE" id="PS51257">
    <property type="entry name" value="PROKAR_LIPOPROTEIN"/>
    <property type="match status" value="1"/>
</dbReference>
<accession>A0A9P6RI48</accession>
<sequence>MRFSVLALATSLISAAMAQSCYITAPVAATVWKAGTKSLTVSWTPNSPITATSFAIELYKGDPTHLTLVANLGQAPPTAKTLKVNIDANLPADWYTIRIGGDSYSHYFAIDSATGAAPKGPVPVPPAATTTAVAVKTSAVATTAATTGASTPTSAVKANAGNYLSASTGSMVVAAAGAVAAVAFAL</sequence>
<gene>
    <name evidence="2" type="ORF">BGZ99_005248</name>
</gene>
<dbReference type="AlphaFoldDB" id="A0A9P6RI48"/>
<evidence type="ECO:0000256" key="1">
    <source>
        <dbReference type="SAM" id="SignalP"/>
    </source>
</evidence>
<feature type="signal peptide" evidence="1">
    <location>
        <begin position="1"/>
        <end position="18"/>
    </location>
</feature>
<feature type="chain" id="PRO_5040273317" description="Ser-Thr-rich glycosyl-phosphatidyl-inositol-anchored membrane family-domain-containing protein" evidence="1">
    <location>
        <begin position="19"/>
        <end position="186"/>
    </location>
</feature>
<proteinExistence type="predicted"/>
<organism evidence="2 3">
    <name type="scientific">Dissophora globulifera</name>
    <dbReference type="NCBI Taxonomy" id="979702"/>
    <lineage>
        <taxon>Eukaryota</taxon>
        <taxon>Fungi</taxon>
        <taxon>Fungi incertae sedis</taxon>
        <taxon>Mucoromycota</taxon>
        <taxon>Mortierellomycotina</taxon>
        <taxon>Mortierellomycetes</taxon>
        <taxon>Mortierellales</taxon>
        <taxon>Mortierellaceae</taxon>
        <taxon>Dissophora</taxon>
    </lineage>
</organism>